<feature type="compositionally biased region" description="Low complexity" evidence="1">
    <location>
        <begin position="1919"/>
        <end position="1939"/>
    </location>
</feature>
<feature type="region of interest" description="Disordered" evidence="1">
    <location>
        <begin position="2813"/>
        <end position="2857"/>
    </location>
</feature>
<reference evidence="5" key="2">
    <citation type="submission" date="2004-02" db="EMBL/GenBank/DDBJ databases">
        <authorList>
            <consortium name="Genoscope"/>
            <consortium name="Whitehead Institute Centre for Genome Research"/>
        </authorList>
    </citation>
    <scope>NUCLEOTIDE SEQUENCE</scope>
</reference>
<dbReference type="PANTHER" id="PTHR17695">
    <property type="entry name" value="SMALL SUBUNIT PROCESSOME COMPONENT 20 HOMOLOG"/>
    <property type="match status" value="1"/>
</dbReference>
<gene>
    <name evidence="5" type="ORF">GSTENG00013293001</name>
</gene>
<dbReference type="OrthoDB" id="360653at2759"/>
<evidence type="ECO:0000313" key="5">
    <source>
        <dbReference type="EMBL" id="CAF96314.1"/>
    </source>
</evidence>
<dbReference type="GO" id="GO:0030686">
    <property type="term" value="C:90S preribosome"/>
    <property type="evidence" value="ECO:0007669"/>
    <property type="project" value="TreeGrafter"/>
</dbReference>
<evidence type="ECO:0000259" key="4">
    <source>
        <dbReference type="Pfam" id="PF23099"/>
    </source>
</evidence>
<dbReference type="InterPro" id="IPR011989">
    <property type="entry name" value="ARM-like"/>
</dbReference>
<sequence length="3007" mass="337516">FQFLTFAERLANVNIDVIHRIDRTGAYAEEVETYFSEGLTKWRDLNLTAHFTTFLKEVSSKSQSFNMLVFHQNSIVESLKTHLSVKDSLAYQPLLDLVVQLARDLQTDFYPHFPDFFILITSLLDTKDTELLEWAFTCLSYLYKYLWRLMVKDMSNIYSLYSTLLAHKKEHIRIFAAESFSFLMRKVPDIDALLSHMFTDLEHHPEKAEGAGQLLFEMCKGVRRMFHSCAANTFPVALRKLGPATSPGASLPWDTVRGALDHMAQAAANHIDKEHFLVLWEALELSVVEVLGIMETTREGAEEAAEQLERLLFILHTLVSYRDGAKVTKPESVCQTVLRLTRSSTLSASCSRLLLQITSSLLLGENISLPKSLIQEMIQKIFSSMLGQDLILEFTKEMFTMKEFEQLFLPTLLRFVTGLFRCGDSDSRNSGLNVLVSLILAKAPPPTDGSMAFETYPLLFTGQTTGIFSHKEPISTSDQPKVPELVLSLVPVPEEETKLTDLSLLWSSLVLLPHLRPLAAVTISPTCPPSTAGLYVARQALSCLLTLDSSAEPLSLITVDQINAVLRRFPTDLSALLLGDLYYTRLSLSGVSEHLSHSALLDLYQILNANLSSNISKVRLLTLRILSQFEAELPPQSEVRPSVKILLDSVFIHTNSTRLNGEDSVEAQPVFALCLHAELVPATVRDYREKLLHLRKLRHDLVQRSLPQGPSATFQQVPLRYLIAMLYVNFRPLWDAVIELLVSHARGMDNKEFWRVFHEHLEMAAGRAEKGLQGDEGDDDQLLEGTRAEPGCDVIESGDAGVLFLEQLKLATEPNERTDFPNFRNLLWQSMVQFPDRVEPRSRELSPLLLRFIKNEFYPADLLVAPTQDLRKRDDAPEGSGMDEEEEREDDEEEAAESGRQQRKSLPRGVAAKQLIAHLKVFSKFVNPRSVYLERSLSELYNQLLCHQDQNIQQVALECVLTYRDPNIVPYKENLERLLQDKHFKEEIVHFNISEETGVVNASHRATLIPLLMRILFGRLRSKAGSKFQGKASARRRAPPSSYGFWLVARPRSWEYSLSYSWSPSAITATVGSEIFDFIVRCKRKKESSESLISFGSTDSCLVAVEKAVAETEAGAILPLGRQHSLLNIINVVMDKLGPLIHSYLARVLQILLCVTATVSTLLDKRDQLRAGCISPLKNLRRLGILRIQDFFDQFDWYNFSPDELDAIFQAVVWPQVCRLPTESPYSPTPLLKIIHLWCKNARYFPLLAKQKPNQPEFNILRNVFGLLSARNASLVTITVVMDIADSLLSTEDFVGSETEKELTVNGCAFPQPEEGALGRAESLSQGSRLLLPHVSALLGYLSGVVRNTDRLKRKKFRVQVAKELNILSKISRFVSEKEQSSVLISLLLPYLQRANNPQVGPERKSLRMRLTGKSCGVPPLPDLDATVTVSGDGAGHPGHGARSLLPGCQRPAGSCPAAAQADLFSSIHQQAAQEGPQQLLSGTRERKTLSCISIGVSGLMQRLWAISAGASLLNVLYPKLDISLFLCLNIKNGFFHLNVFFFFNNQTLSDLDPSLTYITDMASKVNPMFSRSFVSFPPHFYWISIFFRARALPPFTASPPPSQLNAFDSRHLDEIYFDVRLTAFQDATRRVSEMRVLDLDYISTLVHNCFHTYEARRKRHMSLGDNATLCLSAVITRLAVVGAGGRVYKDLVQHTILDAVLRGLRSKTESVQHEYTNVLACLVKTFPSQKDFRDLVQLTNYSDPESDFFEHMKHIQIHRRGRALRKLAKQLCDGHVTMTPRSLQNYIMPYAMTALLDEKTLKASGVSLSSRQHENMVSASVEMVGAVCRRLTWSKYLYYLRHFVHILQTGQAEQKLAVSLLVTVLEAFHFDHETLRREMEAARSREEAMEVDAEAAPAPLPAETEGALVEEASEKTTSGGAERAAPSGPGAASSGLPQSREELEALVKSIQETVSNSVLPRLHKCLTAKVPHTHTHTHTHTCSCLALNNGGRVCQQVRRDEEHKAVKSKEVKEEEVVRIPIAFAMVKLMQTLPPSIMEANLPGILIQVCVLLRNRFQEIRDVARGTLVKVTQTLGVRYLQYLLKEMQSILVKGYQVHVLTFTVFQLLSVLRPALKSGDLDPCMNMLISIFNNELFGAVAEEKEVKGIVSKLMEARHSKSLDSYELLAQFCSRESITSLLFFLPPDQILETSSSLKVCNRVAAVLRRVVLGLLVNDGMAPKDVLLLCHGLISESLPLLTRRDRERALAKPPPDPRLPPPSCLLLPPAPKRGGRKAPVSSRTKMHVLVDAGLKLLHLSLKKSKVPASQPSGLEMLDPFIPLLLDCLNSTHVKVITEALVAFTWLLKFPLPAVEQNAAQLSKQLFVLLKDYSKAGAARGENYHLVQNCFKVPAGTTRRPGYRSNATPSLTEPSRLRSQVISILVKSVRSNKVSETQLQVLLGYAEEDIYDQSRQATAFGLLKVTRSESVAAAAAQAILSRKLIVPEMEEVLKKVAKLSVTGGNAMIRIHCRQIYLKYLLDYPLGKKLKGHLDFVVSQLAYEHEAGRESALEMLAHIFQTFPQNLLLKHSGLFFAPLALVVINDASARCKKMAALAIKALLAQLNADHQNSLFKLVATWLHAEKASLQRLGAQICGLFAEVEEERFAARLDDLLPLLERESSPDNYQDIEEEEEEKGADRLLFSVLTLISKLNKHCSLLELSRPQQSLWSIWAHIEAHLRYPHYWVWLTASQLFGQLFAAHQPEQLVAVWRGEEEESSPRRAATAFLCSSLDKKMRELALSFCHQLQSKFLDAASGEQVVKNLLFVGKVIYLLSPESDATPSQEGEEGRRENEQEEDGDGEEGEEKEKDEEDGDDRDERAPSLMWLMKKLSLMAKREAAHTPKVPLKVPRPPFLGIHSFSEELDSTYADQDPTLKNLAQELIELLKKQVGLEKFSLAFSAVQREFSQRRAARKRHRAIQAVANPDVAAKKKLKKHRNKIEAKKRKIEFLRPGYKAKRQRSNALKDLAMVQ</sequence>
<feature type="non-terminal residue" evidence="5">
    <location>
        <position position="3007"/>
    </location>
</feature>
<dbReference type="GO" id="GO:0032040">
    <property type="term" value="C:small-subunit processome"/>
    <property type="evidence" value="ECO:0007669"/>
    <property type="project" value="TreeGrafter"/>
</dbReference>
<evidence type="ECO:0000259" key="2">
    <source>
        <dbReference type="Pfam" id="PF07539"/>
    </source>
</evidence>
<feature type="compositionally biased region" description="Pro residues" evidence="1">
    <location>
        <begin position="2249"/>
        <end position="2268"/>
    </location>
</feature>
<feature type="domain" description="U3 small nucleolar RNA-associated protein 20" evidence="3">
    <location>
        <begin position="2011"/>
        <end position="2231"/>
    </location>
</feature>
<dbReference type="InterPro" id="IPR057525">
    <property type="entry name" value="UTP20_C"/>
</dbReference>
<feature type="region of interest" description="Disordered" evidence="1">
    <location>
        <begin position="1910"/>
        <end position="1940"/>
    </location>
</feature>
<name>Q4SSR8_TETNG</name>
<reference evidence="5" key="1">
    <citation type="journal article" date="2004" name="Nature">
        <title>Genome duplication in the teleost fish Tetraodon nigroviridis reveals the early vertebrate proto-karyotype.</title>
        <authorList>
            <person name="Jaillon O."/>
            <person name="Aury J.-M."/>
            <person name="Brunet F."/>
            <person name="Petit J.-L."/>
            <person name="Stange-Thomann N."/>
            <person name="Mauceli E."/>
            <person name="Bouneau L."/>
            <person name="Fischer C."/>
            <person name="Ozouf-Costaz C."/>
            <person name="Bernot A."/>
            <person name="Nicaud S."/>
            <person name="Jaffe D."/>
            <person name="Fisher S."/>
            <person name="Lutfalla G."/>
            <person name="Dossat C."/>
            <person name="Segurens B."/>
            <person name="Dasilva C."/>
            <person name="Salanoubat M."/>
            <person name="Levy M."/>
            <person name="Boudet N."/>
            <person name="Castellano S."/>
            <person name="Anthouard V."/>
            <person name="Jubin C."/>
            <person name="Castelli V."/>
            <person name="Katinka M."/>
            <person name="Vacherie B."/>
            <person name="Biemont C."/>
            <person name="Skalli Z."/>
            <person name="Cattolico L."/>
            <person name="Poulain J."/>
            <person name="De Berardinis V."/>
            <person name="Cruaud C."/>
            <person name="Duprat S."/>
            <person name="Brottier P."/>
            <person name="Coutanceau J.-P."/>
            <person name="Gouzy J."/>
            <person name="Parra G."/>
            <person name="Lardier G."/>
            <person name="Chapple C."/>
            <person name="McKernan K.J."/>
            <person name="McEwan P."/>
            <person name="Bosak S."/>
            <person name="Kellis M."/>
            <person name="Volff J.-N."/>
            <person name="Guigo R."/>
            <person name="Zody M.C."/>
            <person name="Mesirov J."/>
            <person name="Lindblad-Toh K."/>
            <person name="Birren B."/>
            <person name="Nusbaum C."/>
            <person name="Kahn D."/>
            <person name="Robinson-Rechavi M."/>
            <person name="Laudet V."/>
            <person name="Schachter V."/>
            <person name="Quetier F."/>
            <person name="Saurin W."/>
            <person name="Scarpelli C."/>
            <person name="Wincker P."/>
            <person name="Lander E.S."/>
            <person name="Weissenbach J."/>
            <person name="Roest Crollius H."/>
        </authorList>
    </citation>
    <scope>NUCLEOTIDE SEQUENCE [LARGE SCALE GENOMIC DNA]</scope>
</reference>
<dbReference type="InterPro" id="IPR011430">
    <property type="entry name" value="UTP20_N"/>
</dbReference>
<dbReference type="EMBL" id="CAAE01014347">
    <property type="protein sequence ID" value="CAF96314.1"/>
    <property type="molecule type" value="Genomic_DNA"/>
</dbReference>
<dbReference type="InterPro" id="IPR046523">
    <property type="entry name" value="UTP20_dom"/>
</dbReference>
<protein>
    <submittedName>
        <fullName evidence="5">(spotted green pufferfish) hypothetical protein</fullName>
    </submittedName>
</protein>
<dbReference type="KEGG" id="tng:GSTEN00013293G001"/>
<dbReference type="Gene3D" id="1.25.10.10">
    <property type="entry name" value="Leucine-rich Repeat Variant"/>
    <property type="match status" value="1"/>
</dbReference>
<feature type="non-terminal residue" evidence="5">
    <location>
        <position position="1"/>
    </location>
</feature>
<dbReference type="InterPro" id="IPR016024">
    <property type="entry name" value="ARM-type_fold"/>
</dbReference>
<feature type="domain" description="U3 small nucleolar RNA-associated protein 20 N-terminal" evidence="2">
    <location>
        <begin position="1604"/>
        <end position="1708"/>
    </location>
</feature>
<feature type="region of interest" description="Disordered" evidence="1">
    <location>
        <begin position="868"/>
        <end position="906"/>
    </location>
</feature>
<dbReference type="InterPro" id="IPR052575">
    <property type="entry name" value="SSU_processome_comp_20"/>
</dbReference>
<dbReference type="Pfam" id="PF20416">
    <property type="entry name" value="UTP20"/>
    <property type="match status" value="1"/>
</dbReference>
<feature type="domain" description="U3 small nucleolar RNA-associated protein 20 C-terminal" evidence="4">
    <location>
        <begin position="2899"/>
        <end position="2984"/>
    </location>
</feature>
<evidence type="ECO:0000256" key="1">
    <source>
        <dbReference type="SAM" id="MobiDB-lite"/>
    </source>
</evidence>
<feature type="compositionally biased region" description="Acidic residues" evidence="1">
    <location>
        <begin position="881"/>
        <end position="896"/>
    </location>
</feature>
<dbReference type="Pfam" id="PF07539">
    <property type="entry name" value="UTP20_N"/>
    <property type="match status" value="3"/>
</dbReference>
<feature type="domain" description="U3 small nucleolar RNA-associated protein 20 C-terminal" evidence="4">
    <location>
        <begin position="2625"/>
        <end position="2883"/>
    </location>
</feature>
<dbReference type="PANTHER" id="PTHR17695:SF11">
    <property type="entry name" value="SMALL SUBUNIT PROCESSOME COMPONENT 20 HOMOLOG"/>
    <property type="match status" value="1"/>
</dbReference>
<organism evidence="5">
    <name type="scientific">Tetraodon nigroviridis</name>
    <name type="common">Spotted green pufferfish</name>
    <name type="synonym">Chelonodon nigroviridis</name>
    <dbReference type="NCBI Taxonomy" id="99883"/>
    <lineage>
        <taxon>Eukaryota</taxon>
        <taxon>Metazoa</taxon>
        <taxon>Chordata</taxon>
        <taxon>Craniata</taxon>
        <taxon>Vertebrata</taxon>
        <taxon>Euteleostomi</taxon>
        <taxon>Actinopterygii</taxon>
        <taxon>Neopterygii</taxon>
        <taxon>Teleostei</taxon>
        <taxon>Neoteleostei</taxon>
        <taxon>Acanthomorphata</taxon>
        <taxon>Eupercaria</taxon>
        <taxon>Tetraodontiformes</taxon>
        <taxon>Tetradontoidea</taxon>
        <taxon>Tetraodontidae</taxon>
        <taxon>Tetraodon</taxon>
    </lineage>
</organism>
<evidence type="ECO:0000259" key="3">
    <source>
        <dbReference type="Pfam" id="PF20416"/>
    </source>
</evidence>
<proteinExistence type="predicted"/>
<feature type="compositionally biased region" description="Acidic residues" evidence="1">
    <location>
        <begin position="2830"/>
        <end position="2852"/>
    </location>
</feature>
<dbReference type="Pfam" id="PF23099">
    <property type="entry name" value="UTP20_C"/>
    <property type="match status" value="2"/>
</dbReference>
<comment type="caution">
    <text evidence="5">The sequence shown here is derived from an EMBL/GenBank/DDBJ whole genome shotgun (WGS) entry which is preliminary data.</text>
</comment>
<dbReference type="SUPFAM" id="SSF48371">
    <property type="entry name" value="ARM repeat"/>
    <property type="match status" value="2"/>
</dbReference>
<feature type="region of interest" description="Disordered" evidence="1">
    <location>
        <begin position="2246"/>
        <end position="2277"/>
    </location>
</feature>
<feature type="domain" description="U3 small nucleolar RNA-associated protein 20 N-terminal" evidence="2">
    <location>
        <begin position="1097"/>
        <end position="1397"/>
    </location>
</feature>
<feature type="domain" description="U3 small nucleolar RNA-associated protein 20 N-terminal" evidence="2">
    <location>
        <begin position="911"/>
        <end position="1037"/>
    </location>
</feature>
<accession>Q4SSR8</accession>